<feature type="coiled-coil region" evidence="1">
    <location>
        <begin position="40"/>
        <end position="71"/>
    </location>
</feature>
<keyword evidence="3" id="KW-1133">Transmembrane helix</keyword>
<evidence type="ECO:0008006" key="6">
    <source>
        <dbReference type="Google" id="ProtNLM"/>
    </source>
</evidence>
<dbReference type="Proteomes" id="UP000307756">
    <property type="component" value="Unassembled WGS sequence"/>
</dbReference>
<keyword evidence="3" id="KW-0812">Transmembrane</keyword>
<evidence type="ECO:0000313" key="5">
    <source>
        <dbReference type="Proteomes" id="UP000307756"/>
    </source>
</evidence>
<keyword evidence="5" id="KW-1185">Reference proteome</keyword>
<dbReference type="RefSeq" id="WP_136829382.1">
    <property type="nucleotide sequence ID" value="NZ_SWBM01000001.1"/>
</dbReference>
<comment type="caution">
    <text evidence="4">The sequence shown here is derived from an EMBL/GenBank/DDBJ whole genome shotgun (WGS) entry which is preliminary data.</text>
</comment>
<keyword evidence="3" id="KW-0472">Membrane</keyword>
<evidence type="ECO:0000256" key="3">
    <source>
        <dbReference type="SAM" id="Phobius"/>
    </source>
</evidence>
<sequence>MTILIIFSIVLNVVALFCIAILYLRQNRLLEVEKKQEKLIKEMEEVISSYLMEMTEENERFINKVREMTAKPTTSNEPIREALKKEDVKLERTSPRKGNVYQAVQAYKKTPSSNETINQEEELEHKTPPAPQEPVNQENDNNSTDLYSQSFYYQALLLKKQGLSIEDIARRLNKGKTEIELLFKLRQNDQE</sequence>
<accession>A0A4U1D822</accession>
<reference evidence="4 5" key="1">
    <citation type="journal article" date="2011" name="J. Microbiol.">
        <title>Bacillus kyonggiensis sp. nov., isolated from soil of a lettuce field.</title>
        <authorList>
            <person name="Dong K."/>
            <person name="Lee S."/>
        </authorList>
    </citation>
    <scope>NUCLEOTIDE SEQUENCE [LARGE SCALE GENOMIC DNA]</scope>
    <source>
        <strain evidence="4 5">NB22</strain>
    </source>
</reference>
<dbReference type="AlphaFoldDB" id="A0A4U1D822"/>
<gene>
    <name evidence="4" type="ORF">FA727_03775</name>
</gene>
<organism evidence="4 5">
    <name type="scientific">Robertmurraya kyonggiensis</name>
    <dbReference type="NCBI Taxonomy" id="1037680"/>
    <lineage>
        <taxon>Bacteria</taxon>
        <taxon>Bacillati</taxon>
        <taxon>Bacillota</taxon>
        <taxon>Bacilli</taxon>
        <taxon>Bacillales</taxon>
        <taxon>Bacillaceae</taxon>
        <taxon>Robertmurraya</taxon>
    </lineage>
</organism>
<evidence type="ECO:0000313" key="4">
    <source>
        <dbReference type="EMBL" id="TKC18682.1"/>
    </source>
</evidence>
<feature type="transmembrane region" description="Helical" evidence="3">
    <location>
        <begin position="6"/>
        <end position="24"/>
    </location>
</feature>
<feature type="region of interest" description="Disordered" evidence="2">
    <location>
        <begin position="107"/>
        <end position="144"/>
    </location>
</feature>
<dbReference type="OrthoDB" id="1708317at2"/>
<evidence type="ECO:0000256" key="2">
    <source>
        <dbReference type="SAM" id="MobiDB-lite"/>
    </source>
</evidence>
<proteinExistence type="predicted"/>
<feature type="compositionally biased region" description="Polar residues" evidence="2">
    <location>
        <begin position="134"/>
        <end position="144"/>
    </location>
</feature>
<keyword evidence="1" id="KW-0175">Coiled coil</keyword>
<name>A0A4U1D822_9BACI</name>
<protein>
    <recommendedName>
        <fullName evidence="6">Coupling factor for flagellin transcription and translation</fullName>
    </recommendedName>
</protein>
<dbReference type="EMBL" id="SWBM01000001">
    <property type="protein sequence ID" value="TKC18682.1"/>
    <property type="molecule type" value="Genomic_DNA"/>
</dbReference>
<evidence type="ECO:0000256" key="1">
    <source>
        <dbReference type="SAM" id="Coils"/>
    </source>
</evidence>